<accession>A0A2P4YNX6</accession>
<comment type="caution">
    <text evidence="1">The sequence shown here is derived from an EMBL/GenBank/DDBJ whole genome shotgun (WGS) entry which is preliminary data.</text>
</comment>
<organism evidence="1 2">
    <name type="scientific">Phytophthora palmivora</name>
    <dbReference type="NCBI Taxonomy" id="4796"/>
    <lineage>
        <taxon>Eukaryota</taxon>
        <taxon>Sar</taxon>
        <taxon>Stramenopiles</taxon>
        <taxon>Oomycota</taxon>
        <taxon>Peronosporomycetes</taxon>
        <taxon>Peronosporales</taxon>
        <taxon>Peronosporaceae</taxon>
        <taxon>Phytophthora</taxon>
    </lineage>
</organism>
<dbReference type="AlphaFoldDB" id="A0A2P4YNX6"/>
<name>A0A2P4YNX6_9STRA</name>
<protein>
    <submittedName>
        <fullName evidence="1">Uncharacterized protein</fullName>
    </submittedName>
</protein>
<keyword evidence="2" id="KW-1185">Reference proteome</keyword>
<proteinExistence type="predicted"/>
<dbReference type="EMBL" id="NCKW01001451">
    <property type="protein sequence ID" value="POM79494.1"/>
    <property type="molecule type" value="Genomic_DNA"/>
</dbReference>
<sequence length="94" mass="10966">MQEPPYQFLNVAGLRARLKIKDDNAKDRREHVDHYIETLEDQDLADSVWNLVITLPRGAYTLLDTRELMRFSRNSLAETGPLPISSRGFTRYMK</sequence>
<dbReference type="OrthoDB" id="10268900at2759"/>
<gene>
    <name evidence="1" type="ORF">PHPALM_2825</name>
</gene>
<evidence type="ECO:0000313" key="2">
    <source>
        <dbReference type="Proteomes" id="UP000237271"/>
    </source>
</evidence>
<dbReference type="Proteomes" id="UP000237271">
    <property type="component" value="Unassembled WGS sequence"/>
</dbReference>
<evidence type="ECO:0000313" key="1">
    <source>
        <dbReference type="EMBL" id="POM79494.1"/>
    </source>
</evidence>
<reference evidence="1 2" key="1">
    <citation type="journal article" date="2017" name="Genome Biol. Evol.">
        <title>Phytophthora megakarya and P. palmivora, closely related causal agents of cacao black pod rot, underwent increases in genome sizes and gene numbers by different mechanisms.</title>
        <authorList>
            <person name="Ali S.S."/>
            <person name="Shao J."/>
            <person name="Lary D.J."/>
            <person name="Kronmiller B."/>
            <person name="Shen D."/>
            <person name="Strem M.D."/>
            <person name="Amoako-Attah I."/>
            <person name="Akrofi A.Y."/>
            <person name="Begoude B.A."/>
            <person name="Ten Hoopen G.M."/>
            <person name="Coulibaly K."/>
            <person name="Kebe B.I."/>
            <person name="Melnick R.L."/>
            <person name="Guiltinan M.J."/>
            <person name="Tyler B.M."/>
            <person name="Meinhardt L.W."/>
            <person name="Bailey B.A."/>
        </authorList>
    </citation>
    <scope>NUCLEOTIDE SEQUENCE [LARGE SCALE GENOMIC DNA]</scope>
    <source>
        <strain evidence="2">sbr112.9</strain>
    </source>
</reference>